<dbReference type="Proteomes" id="UP000193648">
    <property type="component" value="Unassembled WGS sequence"/>
</dbReference>
<keyword evidence="4" id="KW-1185">Reference proteome</keyword>
<evidence type="ECO:0000313" key="4">
    <source>
        <dbReference type="Proteomes" id="UP000193648"/>
    </source>
</evidence>
<gene>
    <name evidence="3" type="ORF">BCR41DRAFT_398006</name>
</gene>
<comment type="caution">
    <text evidence="3">The sequence shown here is derived from an EMBL/GenBank/DDBJ whole genome shotgun (WGS) entry which is preliminary data.</text>
</comment>
<evidence type="ECO:0000313" key="3">
    <source>
        <dbReference type="EMBL" id="ORZ11338.1"/>
    </source>
</evidence>
<evidence type="ECO:0000256" key="2">
    <source>
        <dbReference type="SAM" id="Phobius"/>
    </source>
</evidence>
<sequence>MIEKDVSMLQILLPKKTFLQLKDPAHSESTASRKSSPPTYPIISPSRDVKDTFAFDTDSCNGCNDNDVESFTAASSFYINIDDGSSFGKEGNQILQDPFYKNGKNIGDNGNEDHNENEAATEKHQIMTTTSLFHLARSPERCSSTQEGTENNYSSGNSSNNKEGSILAIVPITFAPKSEAYQRFNATISSLTLNQEENHVKVLYSNEGISTVTLQRPTSVELDALSIEENTYSNPLSIQAETLPNTNVPGGCDTDTVSGHEQAIALPALESLQPLHYPSLPWRLPSRFLSSSAHQPPTASCSDSVVVPSNASFPSERTIGHDDDIGQITRLSSKHYIIHSIAAPATAAGVALYGSTRHFSDLIMSTGYATFDYLTNIIAPGTINLASSITDYFWAYLPAITVPHPLQTRDYSHELEEQKDNRNNSDGSGENNHDIVSSVEQPQRSEHKKQRTERRTVTEPTHFDQALSITSNSTHLATFTLREGLHRNHHSGRCSGPIVVAPAHKASHKRRQRGRRFPLQTLPGPEHLDPEIRRQLEAEGLVSLRLYDGTEARHTRSHYDPRRYGFPKYIICHSFRRPRPCTMVLLMILAVCIILPIVRSR</sequence>
<keyword evidence="2" id="KW-0812">Transmembrane</keyword>
<dbReference type="OrthoDB" id="2416871at2759"/>
<evidence type="ECO:0000256" key="1">
    <source>
        <dbReference type="SAM" id="MobiDB-lite"/>
    </source>
</evidence>
<dbReference type="AlphaFoldDB" id="A0A1Y2GHU0"/>
<organism evidence="3 4">
    <name type="scientific">Lobosporangium transversale</name>
    <dbReference type="NCBI Taxonomy" id="64571"/>
    <lineage>
        <taxon>Eukaryota</taxon>
        <taxon>Fungi</taxon>
        <taxon>Fungi incertae sedis</taxon>
        <taxon>Mucoromycota</taxon>
        <taxon>Mortierellomycotina</taxon>
        <taxon>Mortierellomycetes</taxon>
        <taxon>Mortierellales</taxon>
        <taxon>Mortierellaceae</taxon>
        <taxon>Lobosporangium</taxon>
    </lineage>
</organism>
<feature type="compositionally biased region" description="Polar residues" evidence="1">
    <location>
        <begin position="424"/>
        <end position="442"/>
    </location>
</feature>
<feature type="region of interest" description="Disordered" evidence="1">
    <location>
        <begin position="415"/>
        <end position="461"/>
    </location>
</feature>
<feature type="transmembrane region" description="Helical" evidence="2">
    <location>
        <begin position="582"/>
        <end position="598"/>
    </location>
</feature>
<feature type="region of interest" description="Disordered" evidence="1">
    <location>
        <begin position="137"/>
        <end position="160"/>
    </location>
</feature>
<reference evidence="3 4" key="1">
    <citation type="submission" date="2016-07" db="EMBL/GenBank/DDBJ databases">
        <title>Pervasive Adenine N6-methylation of Active Genes in Fungi.</title>
        <authorList>
            <consortium name="DOE Joint Genome Institute"/>
            <person name="Mondo S.J."/>
            <person name="Dannebaum R.O."/>
            <person name="Kuo R.C."/>
            <person name="Labutti K."/>
            <person name="Haridas S."/>
            <person name="Kuo A."/>
            <person name="Salamov A."/>
            <person name="Ahrendt S.R."/>
            <person name="Lipzen A."/>
            <person name="Sullivan W."/>
            <person name="Andreopoulos W.B."/>
            <person name="Clum A."/>
            <person name="Lindquist E."/>
            <person name="Daum C."/>
            <person name="Ramamoorthy G.K."/>
            <person name="Gryganskyi A."/>
            <person name="Culley D."/>
            <person name="Magnuson J.K."/>
            <person name="James T.Y."/>
            <person name="O'Malley M.A."/>
            <person name="Stajich J.E."/>
            <person name="Spatafora J.W."/>
            <person name="Visel A."/>
            <person name="Grigoriev I.V."/>
        </authorList>
    </citation>
    <scope>NUCLEOTIDE SEQUENCE [LARGE SCALE GENOMIC DNA]</scope>
    <source>
        <strain evidence="3 4">NRRL 3116</strain>
    </source>
</reference>
<dbReference type="GeneID" id="33570769"/>
<dbReference type="EMBL" id="MCFF01000028">
    <property type="protein sequence ID" value="ORZ11338.1"/>
    <property type="molecule type" value="Genomic_DNA"/>
</dbReference>
<feature type="compositionally biased region" description="Low complexity" evidence="1">
    <location>
        <begin position="35"/>
        <end position="45"/>
    </location>
</feature>
<accession>A0A1Y2GHU0</accession>
<proteinExistence type="predicted"/>
<dbReference type="InParanoid" id="A0A1Y2GHU0"/>
<keyword evidence="2" id="KW-0472">Membrane</keyword>
<protein>
    <submittedName>
        <fullName evidence="3">Uncharacterized protein</fullName>
    </submittedName>
</protein>
<name>A0A1Y2GHU0_9FUNG</name>
<feature type="region of interest" description="Disordered" evidence="1">
    <location>
        <begin position="24"/>
        <end position="45"/>
    </location>
</feature>
<keyword evidence="2" id="KW-1133">Transmembrane helix</keyword>
<dbReference type="RefSeq" id="XP_021879653.1">
    <property type="nucleotide sequence ID" value="XM_022028926.1"/>
</dbReference>
<feature type="compositionally biased region" description="Low complexity" evidence="1">
    <location>
        <begin position="147"/>
        <end position="160"/>
    </location>
</feature>